<evidence type="ECO:0000256" key="2">
    <source>
        <dbReference type="ARBA" id="ARBA00023015"/>
    </source>
</evidence>
<proteinExistence type="inferred from homology"/>
<evidence type="ECO:0000256" key="1">
    <source>
        <dbReference type="ARBA" id="ARBA00010641"/>
    </source>
</evidence>
<evidence type="ECO:0000256" key="4">
    <source>
        <dbReference type="ARBA" id="ARBA00023163"/>
    </source>
</evidence>
<comment type="similarity">
    <text evidence="1">Belongs to the sigma-70 factor family. ECF subfamily.</text>
</comment>
<dbReference type="RefSeq" id="WP_199019919.1">
    <property type="nucleotide sequence ID" value="NZ_JAELUP010000072.1"/>
</dbReference>
<dbReference type="PANTHER" id="PTHR43133:SF46">
    <property type="entry name" value="RNA POLYMERASE SIGMA-70 FACTOR ECF SUBFAMILY"/>
    <property type="match status" value="1"/>
</dbReference>
<dbReference type="GO" id="GO:0003677">
    <property type="term" value="F:DNA binding"/>
    <property type="evidence" value="ECO:0007669"/>
    <property type="project" value="InterPro"/>
</dbReference>
<dbReference type="AlphaFoldDB" id="A0A934J023"/>
<dbReference type="Proteomes" id="UP000640274">
    <property type="component" value="Unassembled WGS sequence"/>
</dbReference>
<dbReference type="Gene3D" id="1.10.1740.10">
    <property type="match status" value="1"/>
</dbReference>
<dbReference type="InterPro" id="IPR013325">
    <property type="entry name" value="RNA_pol_sigma_r2"/>
</dbReference>
<dbReference type="InterPro" id="IPR039425">
    <property type="entry name" value="RNA_pol_sigma-70-like"/>
</dbReference>
<organism evidence="7 8">
    <name type="scientific">Paenibacillus roseus</name>
    <dbReference type="NCBI Taxonomy" id="2798579"/>
    <lineage>
        <taxon>Bacteria</taxon>
        <taxon>Bacillati</taxon>
        <taxon>Bacillota</taxon>
        <taxon>Bacilli</taxon>
        <taxon>Bacillales</taxon>
        <taxon>Paenibacillaceae</taxon>
        <taxon>Paenibacillus</taxon>
    </lineage>
</organism>
<dbReference type="GO" id="GO:0006352">
    <property type="term" value="P:DNA-templated transcription initiation"/>
    <property type="evidence" value="ECO:0007669"/>
    <property type="project" value="InterPro"/>
</dbReference>
<keyword evidence="4" id="KW-0804">Transcription</keyword>
<sequence>MEVDDQHLKNLTSIDEGMLREVMEQYGEDVWNYAYFLTSKHDWADDIAQEVFIKVYKHIGGFRREASLKTWLLKLTRNTAFSYKRLAFFRKMSPVALESVVRVGPSAETEYWQRDFADAIWGHVLCLPVKFREALILSAHYEMSHDEIAEALGISPGTVKSRLHRARRKLAELVRRERHDSFV</sequence>
<evidence type="ECO:0000259" key="6">
    <source>
        <dbReference type="Pfam" id="PF08281"/>
    </source>
</evidence>
<dbReference type="EMBL" id="JAELUP010000072">
    <property type="protein sequence ID" value="MBJ6362372.1"/>
    <property type="molecule type" value="Genomic_DNA"/>
</dbReference>
<dbReference type="Gene3D" id="1.10.10.10">
    <property type="entry name" value="Winged helix-like DNA-binding domain superfamily/Winged helix DNA-binding domain"/>
    <property type="match status" value="1"/>
</dbReference>
<feature type="domain" description="RNA polymerase sigma factor 70 region 4 type 2" evidence="6">
    <location>
        <begin position="127"/>
        <end position="170"/>
    </location>
</feature>
<dbReference type="InterPro" id="IPR036388">
    <property type="entry name" value="WH-like_DNA-bd_sf"/>
</dbReference>
<evidence type="ECO:0000256" key="3">
    <source>
        <dbReference type="ARBA" id="ARBA00023082"/>
    </source>
</evidence>
<dbReference type="InterPro" id="IPR013249">
    <property type="entry name" value="RNA_pol_sigma70_r4_t2"/>
</dbReference>
<accession>A0A934J023</accession>
<gene>
    <name evidence="7" type="ORF">JFN88_13990</name>
</gene>
<keyword evidence="3" id="KW-0731">Sigma factor</keyword>
<dbReference type="Pfam" id="PF08281">
    <property type="entry name" value="Sigma70_r4_2"/>
    <property type="match status" value="1"/>
</dbReference>
<feature type="domain" description="RNA polymerase sigma-70 region 2" evidence="5">
    <location>
        <begin position="23"/>
        <end position="85"/>
    </location>
</feature>
<dbReference type="GO" id="GO:0016987">
    <property type="term" value="F:sigma factor activity"/>
    <property type="evidence" value="ECO:0007669"/>
    <property type="project" value="UniProtKB-KW"/>
</dbReference>
<dbReference type="PANTHER" id="PTHR43133">
    <property type="entry name" value="RNA POLYMERASE ECF-TYPE SIGMA FACTO"/>
    <property type="match status" value="1"/>
</dbReference>
<dbReference type="InterPro" id="IPR007627">
    <property type="entry name" value="RNA_pol_sigma70_r2"/>
</dbReference>
<protein>
    <submittedName>
        <fullName evidence="7">RNA polymerase sigma factor</fullName>
    </submittedName>
</protein>
<reference evidence="7" key="1">
    <citation type="submission" date="2020-12" db="EMBL/GenBank/DDBJ databases">
        <authorList>
            <person name="Huq M.A."/>
        </authorList>
    </citation>
    <scope>NUCLEOTIDE SEQUENCE</scope>
    <source>
        <strain evidence="7">MAHUQ-46</strain>
    </source>
</reference>
<dbReference type="InterPro" id="IPR013324">
    <property type="entry name" value="RNA_pol_sigma_r3/r4-like"/>
</dbReference>
<comment type="caution">
    <text evidence="7">The sequence shown here is derived from an EMBL/GenBank/DDBJ whole genome shotgun (WGS) entry which is preliminary data.</text>
</comment>
<dbReference type="SUPFAM" id="SSF88946">
    <property type="entry name" value="Sigma2 domain of RNA polymerase sigma factors"/>
    <property type="match status" value="1"/>
</dbReference>
<evidence type="ECO:0000313" key="8">
    <source>
        <dbReference type="Proteomes" id="UP000640274"/>
    </source>
</evidence>
<dbReference type="NCBIfam" id="TIGR02937">
    <property type="entry name" value="sigma70-ECF"/>
    <property type="match status" value="1"/>
</dbReference>
<evidence type="ECO:0000259" key="5">
    <source>
        <dbReference type="Pfam" id="PF04542"/>
    </source>
</evidence>
<keyword evidence="2" id="KW-0805">Transcription regulation</keyword>
<evidence type="ECO:0000313" key="7">
    <source>
        <dbReference type="EMBL" id="MBJ6362372.1"/>
    </source>
</evidence>
<name>A0A934J023_9BACL</name>
<dbReference type="Pfam" id="PF04542">
    <property type="entry name" value="Sigma70_r2"/>
    <property type="match status" value="1"/>
</dbReference>
<dbReference type="SUPFAM" id="SSF88659">
    <property type="entry name" value="Sigma3 and sigma4 domains of RNA polymerase sigma factors"/>
    <property type="match status" value="1"/>
</dbReference>
<dbReference type="CDD" id="cd06171">
    <property type="entry name" value="Sigma70_r4"/>
    <property type="match status" value="1"/>
</dbReference>
<keyword evidence="8" id="KW-1185">Reference proteome</keyword>
<dbReference type="InterPro" id="IPR014284">
    <property type="entry name" value="RNA_pol_sigma-70_dom"/>
</dbReference>